<evidence type="ECO:0000256" key="1">
    <source>
        <dbReference type="SAM" id="MobiDB-lite"/>
    </source>
</evidence>
<keyword evidence="2" id="KW-1133">Transmembrane helix</keyword>
<evidence type="ECO:0000256" key="2">
    <source>
        <dbReference type="SAM" id="Phobius"/>
    </source>
</evidence>
<feature type="transmembrane region" description="Helical" evidence="2">
    <location>
        <begin position="48"/>
        <end position="64"/>
    </location>
</feature>
<dbReference type="HOGENOM" id="CLU_044614_3_3_1"/>
<gene>
    <name evidence="3" type="ORF">PLEOSDRAFT_1102333</name>
</gene>
<organism evidence="3 4">
    <name type="scientific">Pleurotus ostreatus (strain PC15)</name>
    <name type="common">Oyster mushroom</name>
    <dbReference type="NCBI Taxonomy" id="1137138"/>
    <lineage>
        <taxon>Eukaryota</taxon>
        <taxon>Fungi</taxon>
        <taxon>Dikarya</taxon>
        <taxon>Basidiomycota</taxon>
        <taxon>Agaricomycotina</taxon>
        <taxon>Agaricomycetes</taxon>
        <taxon>Agaricomycetidae</taxon>
        <taxon>Agaricales</taxon>
        <taxon>Pleurotineae</taxon>
        <taxon>Pleurotaceae</taxon>
        <taxon>Pleurotus</taxon>
    </lineage>
</organism>
<dbReference type="EMBL" id="KL198006">
    <property type="protein sequence ID" value="KDQ31361.1"/>
    <property type="molecule type" value="Genomic_DNA"/>
</dbReference>
<feature type="transmembrane region" description="Helical" evidence="2">
    <location>
        <begin position="235"/>
        <end position="254"/>
    </location>
</feature>
<sequence>MNIALDKAAILALFLETLLYGIFLVLFCLTLLVLLLRGDSGKTQRHRLVPLGIVMMVLATAHLINDFVRAIQAFVVKDGWQIDAIAYYAEISHPLHLVKGVLYVTQTTLGDAIMIWRCYVILDRRLLVLIPNVVVLLVNSGAGYSVVWALWKASSGVTIFQSGSPWIMTFFTLTMCINITCTTAIAWRIYRTRSPLIKRTRLTPVLLAFVESGALYASSVLALMIAYASGSNGQYAALDVVTPLVGITFCLIVLQIQCHLTSNVWNTNGPITINTISAFRSAKQHGGEGREEHTFAYPMQPLAVHVRVEQGCKQNCSPDEYKRAGYEEPTTSCKTTTSAPR</sequence>
<accession>A0A067P666</accession>
<name>A0A067P666_PLEO1</name>
<keyword evidence="2" id="KW-0472">Membrane</keyword>
<protein>
    <submittedName>
        <fullName evidence="3">Uncharacterized protein</fullName>
    </submittedName>
</protein>
<feature type="transmembrane region" description="Helical" evidence="2">
    <location>
        <begin position="202"/>
        <end position="229"/>
    </location>
</feature>
<evidence type="ECO:0000313" key="3">
    <source>
        <dbReference type="EMBL" id="KDQ31361.1"/>
    </source>
</evidence>
<feature type="transmembrane region" description="Helical" evidence="2">
    <location>
        <begin position="126"/>
        <end position="151"/>
    </location>
</feature>
<dbReference type="InParanoid" id="A0A067P666"/>
<evidence type="ECO:0000313" key="4">
    <source>
        <dbReference type="Proteomes" id="UP000027073"/>
    </source>
</evidence>
<dbReference type="Proteomes" id="UP000027073">
    <property type="component" value="Unassembled WGS sequence"/>
</dbReference>
<dbReference type="OrthoDB" id="2756618at2759"/>
<proteinExistence type="predicted"/>
<dbReference type="AlphaFoldDB" id="A0A067P666"/>
<reference evidence="4" key="1">
    <citation type="journal article" date="2014" name="Proc. Natl. Acad. Sci. U.S.A.">
        <title>Extensive sampling of basidiomycete genomes demonstrates inadequacy of the white-rot/brown-rot paradigm for wood decay fungi.</title>
        <authorList>
            <person name="Riley R."/>
            <person name="Salamov A.A."/>
            <person name="Brown D.W."/>
            <person name="Nagy L.G."/>
            <person name="Floudas D."/>
            <person name="Held B.W."/>
            <person name="Levasseur A."/>
            <person name="Lombard V."/>
            <person name="Morin E."/>
            <person name="Otillar R."/>
            <person name="Lindquist E.A."/>
            <person name="Sun H."/>
            <person name="LaButti K.M."/>
            <person name="Schmutz J."/>
            <person name="Jabbour D."/>
            <person name="Luo H."/>
            <person name="Baker S.E."/>
            <person name="Pisabarro A.G."/>
            <person name="Walton J.D."/>
            <person name="Blanchette R.A."/>
            <person name="Henrissat B."/>
            <person name="Martin F."/>
            <person name="Cullen D."/>
            <person name="Hibbett D.S."/>
            <person name="Grigoriev I.V."/>
        </authorList>
    </citation>
    <scope>NUCLEOTIDE SEQUENCE [LARGE SCALE GENOMIC DNA]</scope>
    <source>
        <strain evidence="4">PC15</strain>
    </source>
</reference>
<feature type="region of interest" description="Disordered" evidence="1">
    <location>
        <begin position="318"/>
        <end position="341"/>
    </location>
</feature>
<dbReference type="VEuPathDB" id="FungiDB:PLEOSDRAFT_1102333"/>
<feature type="compositionally biased region" description="Polar residues" evidence="1">
    <location>
        <begin position="329"/>
        <end position="341"/>
    </location>
</feature>
<feature type="transmembrane region" description="Helical" evidence="2">
    <location>
        <begin position="12"/>
        <end position="36"/>
    </location>
</feature>
<dbReference type="STRING" id="1137138.A0A067P666"/>
<keyword evidence="2" id="KW-0812">Transmembrane</keyword>
<feature type="transmembrane region" description="Helical" evidence="2">
    <location>
        <begin position="166"/>
        <end position="190"/>
    </location>
</feature>